<dbReference type="InterPro" id="IPR009057">
    <property type="entry name" value="Homeodomain-like_sf"/>
</dbReference>
<name>A0A1V3X3H6_MYCKA</name>
<proteinExistence type="predicted"/>
<dbReference type="GO" id="GO:0003700">
    <property type="term" value="F:DNA-binding transcription factor activity"/>
    <property type="evidence" value="ECO:0007669"/>
    <property type="project" value="TreeGrafter"/>
</dbReference>
<reference evidence="5 6" key="1">
    <citation type="submission" date="2017-02" db="EMBL/GenBank/DDBJ databases">
        <title>Complete genome sequences of Mycobacterium kansasii strains isolated from rhesus macaques.</title>
        <authorList>
            <person name="Panda A."/>
            <person name="Nagaraj S."/>
            <person name="Zhao X."/>
            <person name="Tettelin H."/>
            <person name="Detolla L.J."/>
        </authorList>
    </citation>
    <scope>NUCLEOTIDE SEQUENCE [LARGE SCALE GENOMIC DNA]</scope>
    <source>
        <strain evidence="5 6">11-3813</strain>
    </source>
</reference>
<evidence type="ECO:0000256" key="1">
    <source>
        <dbReference type="ARBA" id="ARBA00023125"/>
    </source>
</evidence>
<dbReference type="PRINTS" id="PR00455">
    <property type="entry name" value="HTHTETR"/>
</dbReference>
<dbReference type="InterPro" id="IPR001647">
    <property type="entry name" value="HTH_TetR"/>
</dbReference>
<evidence type="ECO:0000313" key="6">
    <source>
        <dbReference type="Proteomes" id="UP000189229"/>
    </source>
</evidence>
<feature type="DNA-binding region" description="H-T-H motif" evidence="2">
    <location>
        <begin position="18"/>
        <end position="37"/>
    </location>
</feature>
<evidence type="ECO:0000256" key="2">
    <source>
        <dbReference type="PROSITE-ProRule" id="PRU00335"/>
    </source>
</evidence>
<protein>
    <submittedName>
        <fullName evidence="5">Bacterial regulatory s, tetR family protein</fullName>
    </submittedName>
</protein>
<dbReference type="PROSITE" id="PS50977">
    <property type="entry name" value="HTH_TETR_2"/>
    <property type="match status" value="1"/>
</dbReference>
<accession>A0A1V3X3H6</accession>
<feature type="region of interest" description="Disordered" evidence="3">
    <location>
        <begin position="73"/>
        <end position="93"/>
    </location>
</feature>
<gene>
    <name evidence="5" type="ORF">BZL30_4933</name>
</gene>
<organism evidence="5 6">
    <name type="scientific">Mycobacterium kansasii</name>
    <dbReference type="NCBI Taxonomy" id="1768"/>
    <lineage>
        <taxon>Bacteria</taxon>
        <taxon>Bacillati</taxon>
        <taxon>Actinomycetota</taxon>
        <taxon>Actinomycetes</taxon>
        <taxon>Mycobacteriales</taxon>
        <taxon>Mycobacteriaceae</taxon>
        <taxon>Mycobacterium</taxon>
    </lineage>
</organism>
<keyword evidence="1 2" id="KW-0238">DNA-binding</keyword>
<dbReference type="SUPFAM" id="SSF46689">
    <property type="entry name" value="Homeodomain-like"/>
    <property type="match status" value="1"/>
</dbReference>
<dbReference type="Gene3D" id="1.10.357.10">
    <property type="entry name" value="Tetracycline Repressor, domain 2"/>
    <property type="match status" value="1"/>
</dbReference>
<evidence type="ECO:0000313" key="5">
    <source>
        <dbReference type="EMBL" id="OOK73690.1"/>
    </source>
</evidence>
<dbReference type="PANTHER" id="PTHR30055">
    <property type="entry name" value="HTH-TYPE TRANSCRIPTIONAL REGULATOR RUTR"/>
    <property type="match status" value="1"/>
</dbReference>
<comment type="caution">
    <text evidence="5">The sequence shown here is derived from an EMBL/GenBank/DDBJ whole genome shotgun (WGS) entry which is preliminary data.</text>
</comment>
<dbReference type="GO" id="GO:0000976">
    <property type="term" value="F:transcription cis-regulatory region binding"/>
    <property type="evidence" value="ECO:0007669"/>
    <property type="project" value="TreeGrafter"/>
</dbReference>
<evidence type="ECO:0000256" key="3">
    <source>
        <dbReference type="SAM" id="MobiDB-lite"/>
    </source>
</evidence>
<feature type="domain" description="HTH tetR-type" evidence="4">
    <location>
        <begin position="1"/>
        <end position="55"/>
    </location>
</feature>
<dbReference type="Proteomes" id="UP000189229">
    <property type="component" value="Unassembled WGS sequence"/>
</dbReference>
<dbReference type="PANTHER" id="PTHR30055:SF146">
    <property type="entry name" value="HTH-TYPE TRANSCRIPTIONAL DUAL REGULATOR CECR"/>
    <property type="match status" value="1"/>
</dbReference>
<evidence type="ECO:0000259" key="4">
    <source>
        <dbReference type="PROSITE" id="PS50977"/>
    </source>
</evidence>
<dbReference type="EMBL" id="MVBM01000004">
    <property type="protein sequence ID" value="OOK73690.1"/>
    <property type="molecule type" value="Genomic_DNA"/>
</dbReference>
<dbReference type="Pfam" id="PF00440">
    <property type="entry name" value="TetR_N"/>
    <property type="match status" value="1"/>
</dbReference>
<sequence>MIEAAASLFVEQGFGATSIDQIAAAAEVSAPTIYATFGSKAGVLARAIDVAVVGDYADVPVVDRVLSLIEEAGRRHSGNLPPSPISSTPSMSG</sequence>
<dbReference type="InterPro" id="IPR050109">
    <property type="entry name" value="HTH-type_TetR-like_transc_reg"/>
</dbReference>
<dbReference type="AlphaFoldDB" id="A0A1V3X3H6"/>